<evidence type="ECO:0000313" key="3">
    <source>
        <dbReference type="Proteomes" id="UP000037237"/>
    </source>
</evidence>
<evidence type="ECO:0000256" key="1">
    <source>
        <dbReference type="SAM" id="Phobius"/>
    </source>
</evidence>
<feature type="transmembrane region" description="Helical" evidence="1">
    <location>
        <begin position="16"/>
        <end position="37"/>
    </location>
</feature>
<reference evidence="2 3" key="1">
    <citation type="submission" date="2015-06" db="EMBL/GenBank/DDBJ databases">
        <title>New insights into the roles of widespread benthic archaea in carbon and nitrogen cycling.</title>
        <authorList>
            <person name="Lazar C.S."/>
            <person name="Baker B.J."/>
            <person name="Seitz K.W."/>
            <person name="Hyde A.S."/>
            <person name="Dick G.J."/>
            <person name="Hinrichs K.-U."/>
            <person name="Teske A.P."/>
        </authorList>
    </citation>
    <scope>NUCLEOTIDE SEQUENCE [LARGE SCALE GENOMIC DNA]</scope>
    <source>
        <strain evidence="2">SG8-32-1</strain>
    </source>
</reference>
<evidence type="ECO:0000313" key="2">
    <source>
        <dbReference type="EMBL" id="KON30487.1"/>
    </source>
</evidence>
<organism evidence="2 3">
    <name type="scientific">miscellaneous Crenarchaeota group-1 archaeon SG8-32-1</name>
    <dbReference type="NCBI Taxonomy" id="1685124"/>
    <lineage>
        <taxon>Archaea</taxon>
        <taxon>Candidatus Bathyarchaeota</taxon>
        <taxon>MCG-1</taxon>
    </lineage>
</organism>
<name>A0A0M0BPK9_9ARCH</name>
<dbReference type="EMBL" id="LFWU01000123">
    <property type="protein sequence ID" value="KON30487.1"/>
    <property type="molecule type" value="Genomic_DNA"/>
</dbReference>
<keyword evidence="1" id="KW-0812">Transmembrane</keyword>
<protein>
    <submittedName>
        <fullName evidence="2">Uncharacterized protein</fullName>
    </submittedName>
</protein>
<keyword evidence="1" id="KW-0472">Membrane</keyword>
<accession>A0A0M0BPK9</accession>
<dbReference type="Proteomes" id="UP000037237">
    <property type="component" value="Unassembled WGS sequence"/>
</dbReference>
<sequence>MLNHGIWFGERKNLRIYAFLFSIFLLILLIQTVYAFLWSETRVDVKGTFILKRYEIYYKVISVRYRRQLLGFLTA</sequence>
<comment type="caution">
    <text evidence="2">The sequence shown here is derived from an EMBL/GenBank/DDBJ whole genome shotgun (WGS) entry which is preliminary data.</text>
</comment>
<keyword evidence="1" id="KW-1133">Transmembrane helix</keyword>
<proteinExistence type="predicted"/>
<gene>
    <name evidence="2" type="ORF">AC477_04900</name>
</gene>
<dbReference type="AlphaFoldDB" id="A0A0M0BPK9"/>